<keyword evidence="7" id="KW-1185">Reference proteome</keyword>
<dbReference type="PANTHER" id="PTHR30146">
    <property type="entry name" value="LACI-RELATED TRANSCRIPTIONAL REPRESSOR"/>
    <property type="match status" value="1"/>
</dbReference>
<keyword evidence="1" id="KW-0678">Repressor</keyword>
<dbReference type="Gene3D" id="3.40.50.2300">
    <property type="match status" value="2"/>
</dbReference>
<dbReference type="Pfam" id="PF13377">
    <property type="entry name" value="Peripla_BP_3"/>
    <property type="match status" value="1"/>
</dbReference>
<dbReference type="SMART" id="SM00354">
    <property type="entry name" value="HTH_LACI"/>
    <property type="match status" value="1"/>
</dbReference>
<dbReference type="SUPFAM" id="SSF47413">
    <property type="entry name" value="lambda repressor-like DNA-binding domains"/>
    <property type="match status" value="1"/>
</dbReference>
<feature type="domain" description="HTH lacI-type" evidence="5">
    <location>
        <begin position="18"/>
        <end position="72"/>
    </location>
</feature>
<dbReference type="Proteomes" id="UP000244896">
    <property type="component" value="Chromosome"/>
</dbReference>
<proteinExistence type="predicted"/>
<dbReference type="KEGG" id="elut:CKA38_01690"/>
<dbReference type="AlphaFoldDB" id="A0A2U8E0B9"/>
<evidence type="ECO:0000313" key="6">
    <source>
        <dbReference type="EMBL" id="AWI08144.1"/>
    </source>
</evidence>
<sequence length="360" mass="39373">MRGHPCSHIVSNTAKHPPTLKQIAEKVGLTAAAVSLALRGDPSIPRATCARVTKAAKELGYTPDPELGRLMSYLRKHREVRTVSALGLLSLHKEPSKWHENNFLRRLHESMVARAGELGFMTEDFFFNDPRITAARMRDILLARGIKGLVIVCGPSPVDSVNVDLSPFASVTIGYGVGLPLHRVCQHQYEEMFLLLEHLRALGYKRPGLVLETEIDRRTRHHYSSAFTISAGGGRRKAVPGLLRPAIGKTDFKKWARAHSPDVVIAQGSLAALGYADWLAELGKNTPRDIGVAALDVDTFSRHDCSGIVQDYEAVAAAAIELAASQVRCGEKGIPETPKVLMIKGRWRDGGTTRAQKTNA</sequence>
<name>A0A2U8E0B9_9BACT</name>
<dbReference type="PANTHER" id="PTHR30146:SF148">
    <property type="entry name" value="HTH-TYPE TRANSCRIPTIONAL REPRESSOR PURR-RELATED"/>
    <property type="match status" value="1"/>
</dbReference>
<dbReference type="InterPro" id="IPR046335">
    <property type="entry name" value="LacI/GalR-like_sensor"/>
</dbReference>
<accession>A0A2U8E0B9</accession>
<dbReference type="InterPro" id="IPR028082">
    <property type="entry name" value="Peripla_BP_I"/>
</dbReference>
<dbReference type="CDD" id="cd01392">
    <property type="entry name" value="HTH_LacI"/>
    <property type="match status" value="1"/>
</dbReference>
<dbReference type="InterPro" id="IPR000843">
    <property type="entry name" value="HTH_LacI"/>
</dbReference>
<keyword evidence="4" id="KW-0804">Transcription</keyword>
<dbReference type="InterPro" id="IPR010982">
    <property type="entry name" value="Lambda_DNA-bd_dom_sf"/>
</dbReference>
<evidence type="ECO:0000256" key="1">
    <source>
        <dbReference type="ARBA" id="ARBA00022491"/>
    </source>
</evidence>
<protein>
    <recommendedName>
        <fullName evidence="5">HTH lacI-type domain-containing protein</fullName>
    </recommendedName>
</protein>
<dbReference type="SUPFAM" id="SSF53822">
    <property type="entry name" value="Periplasmic binding protein-like I"/>
    <property type="match status" value="1"/>
</dbReference>
<evidence type="ECO:0000256" key="3">
    <source>
        <dbReference type="ARBA" id="ARBA00023125"/>
    </source>
</evidence>
<evidence type="ECO:0000256" key="4">
    <source>
        <dbReference type="ARBA" id="ARBA00023163"/>
    </source>
</evidence>
<dbReference type="PROSITE" id="PS50932">
    <property type="entry name" value="HTH_LACI_2"/>
    <property type="match status" value="1"/>
</dbReference>
<evidence type="ECO:0000259" key="5">
    <source>
        <dbReference type="PROSITE" id="PS50932"/>
    </source>
</evidence>
<organism evidence="6 7">
    <name type="scientific">Ereboglobus luteus</name>
    <dbReference type="NCBI Taxonomy" id="1796921"/>
    <lineage>
        <taxon>Bacteria</taxon>
        <taxon>Pseudomonadati</taxon>
        <taxon>Verrucomicrobiota</taxon>
        <taxon>Opitutia</taxon>
        <taxon>Opitutales</taxon>
        <taxon>Opitutaceae</taxon>
        <taxon>Ereboglobus</taxon>
    </lineage>
</organism>
<keyword evidence="2" id="KW-0805">Transcription regulation</keyword>
<dbReference type="GO" id="GO:0000976">
    <property type="term" value="F:transcription cis-regulatory region binding"/>
    <property type="evidence" value="ECO:0007669"/>
    <property type="project" value="TreeGrafter"/>
</dbReference>
<evidence type="ECO:0000256" key="2">
    <source>
        <dbReference type="ARBA" id="ARBA00023015"/>
    </source>
</evidence>
<dbReference type="GO" id="GO:0003700">
    <property type="term" value="F:DNA-binding transcription factor activity"/>
    <property type="evidence" value="ECO:0007669"/>
    <property type="project" value="TreeGrafter"/>
</dbReference>
<evidence type="ECO:0000313" key="7">
    <source>
        <dbReference type="Proteomes" id="UP000244896"/>
    </source>
</evidence>
<gene>
    <name evidence="6" type="ORF">CKA38_01690</name>
</gene>
<keyword evidence="3" id="KW-0238">DNA-binding</keyword>
<reference evidence="6 7" key="1">
    <citation type="journal article" date="2018" name="Syst. Appl. Microbiol.">
        <title>Ereboglobus luteus gen. nov. sp. nov. from cockroach guts, and new insights into the oxygen relationship of the genera Opitutus and Didymococcus (Verrucomicrobia: Opitutaceae).</title>
        <authorList>
            <person name="Tegtmeier D."/>
            <person name="Belitz A."/>
            <person name="Radek R."/>
            <person name="Heimerl T."/>
            <person name="Brune A."/>
        </authorList>
    </citation>
    <scope>NUCLEOTIDE SEQUENCE [LARGE SCALE GENOMIC DNA]</scope>
    <source>
        <strain evidence="6 7">Ho45</strain>
    </source>
</reference>
<dbReference type="Gene3D" id="1.10.260.40">
    <property type="entry name" value="lambda repressor-like DNA-binding domains"/>
    <property type="match status" value="1"/>
</dbReference>
<dbReference type="OrthoDB" id="183213at2"/>
<dbReference type="EMBL" id="CP023004">
    <property type="protein sequence ID" value="AWI08144.1"/>
    <property type="molecule type" value="Genomic_DNA"/>
</dbReference>
<dbReference type="Pfam" id="PF00356">
    <property type="entry name" value="LacI"/>
    <property type="match status" value="1"/>
</dbReference>